<dbReference type="HOGENOM" id="CLU_3417704_0_0_1"/>
<protein>
    <submittedName>
        <fullName evidence="1">Uncharacterized protein</fullName>
    </submittedName>
</protein>
<dbReference type="PaxDb" id="4081-Solyc04g050800.2.1"/>
<evidence type="ECO:0000313" key="1">
    <source>
        <dbReference type="EnsemblPlants" id="Solyc04g050800.2.1"/>
    </source>
</evidence>
<evidence type="ECO:0000313" key="2">
    <source>
        <dbReference type="Proteomes" id="UP000004994"/>
    </source>
</evidence>
<dbReference type="AlphaFoldDB" id="K4BS44"/>
<sequence>MSQNLSLAKNPIIDRIGIARVFCSEP</sequence>
<name>K4BS44_SOLLC</name>
<reference evidence="1" key="1">
    <citation type="journal article" date="2012" name="Nature">
        <title>The tomato genome sequence provides insights into fleshy fruit evolution.</title>
        <authorList>
            <consortium name="Tomato Genome Consortium"/>
        </authorList>
    </citation>
    <scope>NUCLEOTIDE SEQUENCE [LARGE SCALE GENOMIC DNA]</scope>
    <source>
        <strain evidence="1">cv. Heinz 1706</strain>
    </source>
</reference>
<dbReference type="InParanoid" id="K4BS44"/>
<accession>K4BS44</accession>
<proteinExistence type="predicted"/>
<dbReference type="Proteomes" id="UP000004994">
    <property type="component" value="Chromosome 4"/>
</dbReference>
<organism evidence="1">
    <name type="scientific">Solanum lycopersicum</name>
    <name type="common">Tomato</name>
    <name type="synonym">Lycopersicon esculentum</name>
    <dbReference type="NCBI Taxonomy" id="4081"/>
    <lineage>
        <taxon>Eukaryota</taxon>
        <taxon>Viridiplantae</taxon>
        <taxon>Streptophyta</taxon>
        <taxon>Embryophyta</taxon>
        <taxon>Tracheophyta</taxon>
        <taxon>Spermatophyta</taxon>
        <taxon>Magnoliopsida</taxon>
        <taxon>eudicotyledons</taxon>
        <taxon>Gunneridae</taxon>
        <taxon>Pentapetalae</taxon>
        <taxon>asterids</taxon>
        <taxon>lamiids</taxon>
        <taxon>Solanales</taxon>
        <taxon>Solanaceae</taxon>
        <taxon>Solanoideae</taxon>
        <taxon>Solaneae</taxon>
        <taxon>Solanum</taxon>
        <taxon>Solanum subgen. Lycopersicon</taxon>
    </lineage>
</organism>
<dbReference type="Gramene" id="Solyc04g050800.2.1">
    <property type="protein sequence ID" value="Solyc04g050800.2.1"/>
    <property type="gene ID" value="Solyc04g050800.2"/>
</dbReference>
<keyword evidence="2" id="KW-1185">Reference proteome</keyword>
<dbReference type="EnsemblPlants" id="Solyc04g050800.2.1">
    <property type="protein sequence ID" value="Solyc04g050800.2.1"/>
    <property type="gene ID" value="Solyc04g050800.2"/>
</dbReference>
<reference evidence="1" key="2">
    <citation type="submission" date="2015-06" db="UniProtKB">
        <authorList>
            <consortium name="EnsemblPlants"/>
        </authorList>
    </citation>
    <scope>IDENTIFICATION</scope>
    <source>
        <strain evidence="1">cv. Heinz 1706</strain>
    </source>
</reference>